<organism evidence="2 3">
    <name type="scientific">Streptomyces katrae</name>
    <dbReference type="NCBI Taxonomy" id="68223"/>
    <lineage>
        <taxon>Bacteria</taxon>
        <taxon>Bacillati</taxon>
        <taxon>Actinomycetota</taxon>
        <taxon>Actinomycetes</taxon>
        <taxon>Kitasatosporales</taxon>
        <taxon>Streptomycetaceae</taxon>
        <taxon>Streptomyces</taxon>
    </lineage>
</organism>
<name>A0ABT7H2P5_9ACTN</name>
<protein>
    <submittedName>
        <fullName evidence="2">Uncharacterized protein</fullName>
    </submittedName>
</protein>
<evidence type="ECO:0000256" key="1">
    <source>
        <dbReference type="SAM" id="MobiDB-lite"/>
    </source>
</evidence>
<sequence>MDVVAIMEALAEQGVTVLFKADAERMAEGRGPWTFVASGAPLREDVFVRTDAASVEQCLAACLPRLREVGLSFPGCESVVAVDHVGRQARVPNTTPSSAELEKPRITEGDG</sequence>
<evidence type="ECO:0000313" key="2">
    <source>
        <dbReference type="EMBL" id="MDK9500168.1"/>
    </source>
</evidence>
<evidence type="ECO:0000313" key="3">
    <source>
        <dbReference type="Proteomes" id="UP001223390"/>
    </source>
</evidence>
<reference evidence="2 3" key="1">
    <citation type="submission" date="2023-05" db="EMBL/GenBank/DDBJ databases">
        <title>Sequencing and Assembly of Streptomyces sp. NP73.</title>
        <authorList>
            <person name="Konwar A.N."/>
            <person name="Saikia K."/>
            <person name="Thakur D."/>
        </authorList>
    </citation>
    <scope>NUCLEOTIDE SEQUENCE [LARGE SCALE GENOMIC DNA]</scope>
    <source>
        <strain evidence="2 3">NP73</strain>
    </source>
</reference>
<comment type="caution">
    <text evidence="2">The sequence shown here is derived from an EMBL/GenBank/DDBJ whole genome shotgun (WGS) entry which is preliminary data.</text>
</comment>
<gene>
    <name evidence="2" type="ORF">QEZ40_005795</name>
</gene>
<dbReference type="RefSeq" id="WP_285345846.1">
    <property type="nucleotide sequence ID" value="NZ_JASITI010000056.1"/>
</dbReference>
<feature type="compositionally biased region" description="Basic and acidic residues" evidence="1">
    <location>
        <begin position="100"/>
        <end position="111"/>
    </location>
</feature>
<keyword evidence="3" id="KW-1185">Reference proteome</keyword>
<proteinExistence type="predicted"/>
<dbReference type="EMBL" id="JASITI010000056">
    <property type="protein sequence ID" value="MDK9500168.1"/>
    <property type="molecule type" value="Genomic_DNA"/>
</dbReference>
<accession>A0ABT7H2P5</accession>
<dbReference type="Proteomes" id="UP001223390">
    <property type="component" value="Unassembled WGS sequence"/>
</dbReference>
<feature type="region of interest" description="Disordered" evidence="1">
    <location>
        <begin position="89"/>
        <end position="111"/>
    </location>
</feature>